<dbReference type="InterPro" id="IPR027417">
    <property type="entry name" value="P-loop_NTPase"/>
</dbReference>
<dbReference type="GO" id="GO:0004386">
    <property type="term" value="F:helicase activity"/>
    <property type="evidence" value="ECO:0007669"/>
    <property type="project" value="UniProtKB-KW"/>
</dbReference>
<dbReference type="OrthoDB" id="423221at2759"/>
<dbReference type="InterPro" id="IPR038718">
    <property type="entry name" value="SNF2-like_sf"/>
</dbReference>
<dbReference type="GO" id="GO:0016787">
    <property type="term" value="F:hydrolase activity"/>
    <property type="evidence" value="ECO:0007669"/>
    <property type="project" value="UniProtKB-KW"/>
</dbReference>
<feature type="compositionally biased region" description="Low complexity" evidence="7">
    <location>
        <begin position="156"/>
        <end position="176"/>
    </location>
</feature>
<dbReference type="Pfam" id="PF00145">
    <property type="entry name" value="DNA_methylase"/>
    <property type="match status" value="1"/>
</dbReference>
<proteinExistence type="predicted"/>
<evidence type="ECO:0000256" key="7">
    <source>
        <dbReference type="SAM" id="MobiDB-lite"/>
    </source>
</evidence>
<keyword evidence="2" id="KW-0808">Transferase</keyword>
<dbReference type="PANTHER" id="PTHR45626">
    <property type="entry name" value="TRANSCRIPTION TERMINATION FACTOR 2-RELATED"/>
    <property type="match status" value="1"/>
</dbReference>
<feature type="domain" description="Helicase ATP-binding" evidence="8">
    <location>
        <begin position="1652"/>
        <end position="1999"/>
    </location>
</feature>
<evidence type="ECO:0000256" key="5">
    <source>
        <dbReference type="ARBA" id="ARBA00022806"/>
    </source>
</evidence>
<keyword evidence="1 9" id="KW-0489">Methyltransferase</keyword>
<dbReference type="GO" id="GO:0008094">
    <property type="term" value="F:ATP-dependent activity, acting on DNA"/>
    <property type="evidence" value="ECO:0007669"/>
    <property type="project" value="TreeGrafter"/>
</dbReference>
<gene>
    <name evidence="9" type="ORF">SEMRO_338_G120910.1</name>
</gene>
<keyword evidence="6" id="KW-0067">ATP-binding</keyword>
<feature type="region of interest" description="Disordered" evidence="7">
    <location>
        <begin position="86"/>
        <end position="176"/>
    </location>
</feature>
<feature type="region of interest" description="Disordered" evidence="7">
    <location>
        <begin position="327"/>
        <end position="354"/>
    </location>
</feature>
<dbReference type="Gene3D" id="2.30.30.140">
    <property type="match status" value="1"/>
</dbReference>
<keyword evidence="10" id="KW-1185">Reference proteome</keyword>
<feature type="region of interest" description="Disordered" evidence="7">
    <location>
        <begin position="236"/>
        <end position="315"/>
    </location>
</feature>
<evidence type="ECO:0000256" key="2">
    <source>
        <dbReference type="ARBA" id="ARBA00022679"/>
    </source>
</evidence>
<feature type="compositionally biased region" description="Acidic residues" evidence="7">
    <location>
        <begin position="273"/>
        <end position="286"/>
    </location>
</feature>
<dbReference type="PANTHER" id="PTHR45626:SF17">
    <property type="entry name" value="HELICASE-LIKE TRANSCRIPTION FACTOR"/>
    <property type="match status" value="1"/>
</dbReference>
<dbReference type="Gene3D" id="3.40.50.300">
    <property type="entry name" value="P-loop containing nucleotide triphosphate hydrolases"/>
    <property type="match status" value="1"/>
</dbReference>
<feature type="compositionally biased region" description="Basic and acidic residues" evidence="7">
    <location>
        <begin position="339"/>
        <end position="352"/>
    </location>
</feature>
<keyword evidence="5" id="KW-0347">Helicase</keyword>
<evidence type="ECO:0000259" key="8">
    <source>
        <dbReference type="SMART" id="SM00487"/>
    </source>
</evidence>
<dbReference type="InterPro" id="IPR001525">
    <property type="entry name" value="C5_MeTfrase"/>
</dbReference>
<dbReference type="GO" id="GO:0006281">
    <property type="term" value="P:DNA repair"/>
    <property type="evidence" value="ECO:0007669"/>
    <property type="project" value="TreeGrafter"/>
</dbReference>
<name>A0A9N8DTU8_9STRA</name>
<dbReference type="GO" id="GO:0008168">
    <property type="term" value="F:methyltransferase activity"/>
    <property type="evidence" value="ECO:0007669"/>
    <property type="project" value="UniProtKB-KW"/>
</dbReference>
<dbReference type="SUPFAM" id="SSF53335">
    <property type="entry name" value="S-adenosyl-L-methionine-dependent methyltransferases"/>
    <property type="match status" value="1"/>
</dbReference>
<dbReference type="Gene3D" id="3.40.50.150">
    <property type="entry name" value="Vaccinia Virus protein VP39"/>
    <property type="match status" value="1"/>
</dbReference>
<evidence type="ECO:0000256" key="3">
    <source>
        <dbReference type="ARBA" id="ARBA00022741"/>
    </source>
</evidence>
<dbReference type="Pfam" id="PF21743">
    <property type="entry name" value="PTM_DIR17_Tudor"/>
    <property type="match status" value="2"/>
</dbReference>
<dbReference type="Gene3D" id="3.40.50.10810">
    <property type="entry name" value="Tandem AAA-ATPase domain"/>
    <property type="match status" value="1"/>
</dbReference>
<dbReference type="EMBL" id="CAICTM010000337">
    <property type="protein sequence ID" value="CAB9508230.1"/>
    <property type="molecule type" value="Genomic_DNA"/>
</dbReference>
<dbReference type="SMART" id="SM00487">
    <property type="entry name" value="DEXDc"/>
    <property type="match status" value="1"/>
</dbReference>
<dbReference type="InterPro" id="IPR000330">
    <property type="entry name" value="SNF2_N"/>
</dbReference>
<keyword evidence="3" id="KW-0547">Nucleotide-binding</keyword>
<dbReference type="InterPro" id="IPR014001">
    <property type="entry name" value="Helicase_ATP-bd"/>
</dbReference>
<evidence type="ECO:0000256" key="6">
    <source>
        <dbReference type="ARBA" id="ARBA00022840"/>
    </source>
</evidence>
<feature type="compositionally biased region" description="Basic and acidic residues" evidence="7">
    <location>
        <begin position="121"/>
        <end position="137"/>
    </location>
</feature>
<dbReference type="GO" id="GO:0005524">
    <property type="term" value="F:ATP binding"/>
    <property type="evidence" value="ECO:0007669"/>
    <property type="project" value="UniProtKB-KW"/>
</dbReference>
<evidence type="ECO:0000256" key="4">
    <source>
        <dbReference type="ARBA" id="ARBA00022801"/>
    </source>
</evidence>
<dbReference type="GO" id="GO:0005634">
    <property type="term" value="C:nucleus"/>
    <property type="evidence" value="ECO:0007669"/>
    <property type="project" value="TreeGrafter"/>
</dbReference>
<comment type="caution">
    <text evidence="9">The sequence shown here is derived from an EMBL/GenBank/DDBJ whole genome shotgun (WGS) entry which is preliminary data.</text>
</comment>
<evidence type="ECO:0000313" key="10">
    <source>
        <dbReference type="Proteomes" id="UP001153069"/>
    </source>
</evidence>
<sequence length="2291" mass="257222">MSPKKQNKSKQKSKKTNESANNKNKKKKPKTAKYAIGTRFWKSFGEHGNFEATVASFDAQTGFYRLTYDDGDQEEMTEREITQWIQKDLQNTTQENNTEAEAEAEPVENPMEIEMDDLEQDKDKKNKTDKTKNDKGNKPKKRKTTPTPPPALHVDTTPTTTTTTTTTTTNTTKTPKYQNGTKILKAFPGYEELFQGTIVRHEPDDSGFFYHIVYEDGDEEDLTERQVTRLINKQHEQQLQTETTPAATTTTVITTSSTKGRSIRRISYVDNNDSNDDDDDEEEEEAAPPKKRRRSSTASRAKKKKDDDEDDASVVSNKDLFEDLFAEQDAKKQPAANNKKQEPKPKKMHESYKPMNHPVYDKLTTAEIQATKQYLDPCGMDATDDIIGRLIGDQIDKVAGLWSRALAHDKTTLGSAETPLRLGTACSGTDAPALAMTMVLEQMELRRRDNDNDNNTLPVMHYSHEFSCENDPMKQAYLARNFDSKLYPDIARLCDNPAPRDVFGQEQPLPKANMFVAGTSCKDFSTMRSKKRKDIEDRGCSGETFLAACEVILKEQPTICILENVVGAWWKKMSEYIVGRIQLSDAGKGKDGETKDATKGPKELKFSFDNKQGNKLVVEEVPKMWGVHCGSTVAGFLKGDTMGKIHPVEWPTKVKKTEKCTLTDLLGPNKIDKKKDWLVFDRPVTYQTHWVRVDTKNFGLPQTRQRTYMFVWQTNPQPKDGFFYPDNLGAYWEALVKHLESPVKHPLEAFLLPLDHDNMRAYREALRGPLGRESTRRKAMYPNFWTTASKNRPHNKAARTTSGIGDEARHITQWGDNGKKKLPPHYWLEYMNCNSPRCLDVVDVLHAQALRDAESHDANHASFFWNVSQNVTKERHRTAKPGIASCITPGGDFLLPHQGRNLLGVEKLLIQGIPYFRLALGNETEVNLADLAGNAMSSTVVCATMLAALMAPQLRKEMQASIAGDDTTNKAPSLEKIKEFLEKHARLDSTGEQSRKWAGEISMVKTELQSNEADRHTGDKSCMELFGELAALAPLAVKSSVWCTCESSGNRSRTNKFVKCKVCCVSCCRNCISEHAGYNLDTHDTVEIEIGNESGADFPVDERNLFEFEKKLRSMLPSSVYLSKEGIGKVAEVENDRYRIRGLDKFSFVLYSIKRECGKWLIVYYARDKCGVGEAVAEMRITVGKVRRGQAGESNLLGLRCELTSFIPARSEPLQYGNLAPCCQLVLLLPKDGSAPNVNDATWQVRLPEVSSSIQLSGTGDTDSYRVEVGITDEAPEALEQHTKSKKGRYELVVKTKEERRWLYPKVWKKWPSSIRIRCPHDGIDRRVSGTYLRAACRQTTNQSALWIKQVEGKPSIYLLMKPNVSRTGGDYAIITTSMDFTDTSCILAELDQYWQPGDAFDATNQRQAVRCQSWGALPGFECKIPKSTIQVEAPGTENNLVVVQGLKRTEATMLERIDCMNRTSSGDGALVELNVTSGQRAQQVVRRINAIIAPQILKFAAMGGLRYDLSPTADWEVLESNDDEPFGTCVPVRPKESWFYDEERERWDRRFDHDASRTYYMNLQGAQKPFEFWLDRERCSLEIKMFPKVVAHAAAAQLLRGRGILSDDNKHGGAQVSFRLSDVSQQIDPTIDRFRVENCSALDATPVELQHPYKLYDRQRKVLTKMLAIEEGKTSFLEMEMSESNMPGTVGFSLMAQAKRSRNICGGVIADAIGAGKTVISIAIIVQGIERARASRATPRKSGATLVVVPPALIDQWESEVQKFAPSLVVITVHDFKELDSIKLSSLIEADVVVCPVDILESKKYLANLVQKAGLDKTTSAEHLPKLPAYSGEREQIEARGVWIPHESADPYNVGSKTNDQQRRNKSAYYTYVYQSAIQSLREKNFSPSDTGIPLEYFEFERLFVDEIHESLCTTKEELATAAETAKSSNVGFWKEKNRRAGRELLGITQKDVTKRPLVCRRAVFGLTGTPLLDSNSRVIELANLMGGTYVLGLSKIWRKLERESCRDIFLHNFLEPKPSRAVRRQGYARCQDYLKVACCRNRSGEEMKGIELQEHVEVIQMSEAEKTAYLKSQIGIPADQRCLGIKPTDFDENEGQDMSGLLRQNASCPSRGAKLVEICQKILSEAPTTKIIVFTDGSIGAGIAAREALCGPDGPDCTWLDTEDSVKLKNEKIGWYQRGDATDEDRQRPRVLVLHYEHAAGLNLQSESHNVILFSPLYVGKGGCSDDPVSDVSTELQAIGRVYRIGQPSRVVHVYRIEVQGPKGEECLDGKLIDRNSDPEVIAMATNAE</sequence>
<dbReference type="InterPro" id="IPR029063">
    <property type="entry name" value="SAM-dependent_MTases_sf"/>
</dbReference>
<dbReference type="InterPro" id="IPR050628">
    <property type="entry name" value="SNF2_RAD54_helicase_TF"/>
</dbReference>
<dbReference type="InterPro" id="IPR047365">
    <property type="entry name" value="Tudor_AtPTM-like"/>
</dbReference>
<feature type="compositionally biased region" description="Basic residues" evidence="7">
    <location>
        <begin position="1"/>
        <end position="14"/>
    </location>
</feature>
<reference evidence="9" key="1">
    <citation type="submission" date="2020-06" db="EMBL/GenBank/DDBJ databases">
        <authorList>
            <consortium name="Plant Systems Biology data submission"/>
        </authorList>
    </citation>
    <scope>NUCLEOTIDE SEQUENCE</scope>
    <source>
        <strain evidence="9">D6</strain>
    </source>
</reference>
<protein>
    <submittedName>
        <fullName evidence="9">C-5 cytosine-specific DNA methylase</fullName>
    </submittedName>
</protein>
<keyword evidence="4" id="KW-0378">Hydrolase</keyword>
<dbReference type="Proteomes" id="UP001153069">
    <property type="component" value="Unassembled WGS sequence"/>
</dbReference>
<dbReference type="Pfam" id="PF00176">
    <property type="entry name" value="SNF2-rel_dom"/>
    <property type="match status" value="1"/>
</dbReference>
<feature type="compositionally biased region" description="Acidic residues" evidence="7">
    <location>
        <begin position="98"/>
        <end position="120"/>
    </location>
</feature>
<evidence type="ECO:0000313" key="9">
    <source>
        <dbReference type="EMBL" id="CAB9508230.1"/>
    </source>
</evidence>
<feature type="compositionally biased region" description="Basic residues" evidence="7">
    <location>
        <begin position="289"/>
        <end position="303"/>
    </location>
</feature>
<dbReference type="GO" id="GO:0032259">
    <property type="term" value="P:methylation"/>
    <property type="evidence" value="ECO:0007669"/>
    <property type="project" value="UniProtKB-KW"/>
</dbReference>
<feature type="compositionally biased region" description="Low complexity" evidence="7">
    <location>
        <begin position="241"/>
        <end position="258"/>
    </location>
</feature>
<organism evidence="9 10">
    <name type="scientific">Seminavis robusta</name>
    <dbReference type="NCBI Taxonomy" id="568900"/>
    <lineage>
        <taxon>Eukaryota</taxon>
        <taxon>Sar</taxon>
        <taxon>Stramenopiles</taxon>
        <taxon>Ochrophyta</taxon>
        <taxon>Bacillariophyta</taxon>
        <taxon>Bacillariophyceae</taxon>
        <taxon>Bacillariophycidae</taxon>
        <taxon>Naviculales</taxon>
        <taxon>Naviculaceae</taxon>
        <taxon>Seminavis</taxon>
    </lineage>
</organism>
<accession>A0A9N8DTU8</accession>
<feature type="region of interest" description="Disordered" evidence="7">
    <location>
        <begin position="1"/>
        <end position="32"/>
    </location>
</feature>
<evidence type="ECO:0000256" key="1">
    <source>
        <dbReference type="ARBA" id="ARBA00022603"/>
    </source>
</evidence>
<dbReference type="CDD" id="cd20401">
    <property type="entry name" value="Tudor_AtPTM-like"/>
    <property type="match status" value="2"/>
</dbReference>
<dbReference type="SUPFAM" id="SSF52540">
    <property type="entry name" value="P-loop containing nucleoside triphosphate hydrolases"/>
    <property type="match status" value="2"/>
</dbReference>